<name>A0ABU2NWN4_9ACTN</name>
<keyword evidence="1" id="KW-0812">Transmembrane</keyword>
<sequence length="74" mass="8045">MTALRPAAACLVIAVIAVCAYSAAHNPTAQEAPVWLIVFLALTATAAAYALHRRHRDPLDRELRALIRREGKTP</sequence>
<feature type="transmembrane region" description="Helical" evidence="1">
    <location>
        <begin position="32"/>
        <end position="51"/>
    </location>
</feature>
<evidence type="ECO:0000313" key="3">
    <source>
        <dbReference type="Proteomes" id="UP001183414"/>
    </source>
</evidence>
<evidence type="ECO:0000256" key="1">
    <source>
        <dbReference type="SAM" id="Phobius"/>
    </source>
</evidence>
<gene>
    <name evidence="2" type="ORF">RM572_21830</name>
</gene>
<keyword evidence="1" id="KW-1133">Transmembrane helix</keyword>
<comment type="caution">
    <text evidence="2">The sequence shown here is derived from an EMBL/GenBank/DDBJ whole genome shotgun (WGS) entry which is preliminary data.</text>
</comment>
<dbReference type="Proteomes" id="UP001183414">
    <property type="component" value="Unassembled WGS sequence"/>
</dbReference>
<dbReference type="RefSeq" id="WP_311675093.1">
    <property type="nucleotide sequence ID" value="NZ_JAVREQ010000022.1"/>
</dbReference>
<keyword evidence="3" id="KW-1185">Reference proteome</keyword>
<keyword evidence="1" id="KW-0472">Membrane</keyword>
<evidence type="ECO:0008006" key="4">
    <source>
        <dbReference type="Google" id="ProtNLM"/>
    </source>
</evidence>
<protein>
    <recommendedName>
        <fullName evidence="4">DUF4229 domain-containing protein</fullName>
    </recommendedName>
</protein>
<accession>A0ABU2NWN4</accession>
<evidence type="ECO:0000313" key="2">
    <source>
        <dbReference type="EMBL" id="MDT0381402.1"/>
    </source>
</evidence>
<proteinExistence type="predicted"/>
<organism evidence="2 3">
    <name type="scientific">Streptomyces hazeniae</name>
    <dbReference type="NCBI Taxonomy" id="3075538"/>
    <lineage>
        <taxon>Bacteria</taxon>
        <taxon>Bacillati</taxon>
        <taxon>Actinomycetota</taxon>
        <taxon>Actinomycetes</taxon>
        <taxon>Kitasatosporales</taxon>
        <taxon>Streptomycetaceae</taxon>
        <taxon>Streptomyces</taxon>
    </lineage>
</organism>
<reference evidence="3" key="1">
    <citation type="submission" date="2023-07" db="EMBL/GenBank/DDBJ databases">
        <title>30 novel species of actinomycetes from the DSMZ collection.</title>
        <authorList>
            <person name="Nouioui I."/>
        </authorList>
    </citation>
    <scope>NUCLEOTIDE SEQUENCE [LARGE SCALE GENOMIC DNA]</scope>
    <source>
        <strain evidence="3">DSM 42041</strain>
    </source>
</reference>
<dbReference type="EMBL" id="JAVREQ010000022">
    <property type="protein sequence ID" value="MDT0381402.1"/>
    <property type="molecule type" value="Genomic_DNA"/>
</dbReference>